<reference evidence="2 3" key="1">
    <citation type="submission" date="2022-07" db="EMBL/GenBank/DDBJ databases">
        <authorList>
            <person name="Li W.-J."/>
            <person name="Deng Q.-Q."/>
        </authorList>
    </citation>
    <scope>NUCLEOTIDE SEQUENCE [LARGE SCALE GENOMIC DNA]</scope>
    <source>
        <strain evidence="2 3">SYSU M60028</strain>
    </source>
</reference>
<accession>A0ABT1L6U1</accession>
<dbReference type="RefSeq" id="WP_254737734.1">
    <property type="nucleotide sequence ID" value="NZ_JANCLU010000001.1"/>
</dbReference>
<comment type="caution">
    <text evidence="2">The sequence shown here is derived from an EMBL/GenBank/DDBJ whole genome shotgun (WGS) entry which is preliminary data.</text>
</comment>
<gene>
    <name evidence="2" type="ORF">NK718_01135</name>
</gene>
<dbReference type="InterPro" id="IPR001932">
    <property type="entry name" value="PPM-type_phosphatase-like_dom"/>
</dbReference>
<dbReference type="Pfam" id="PF13672">
    <property type="entry name" value="PP2C_2"/>
    <property type="match status" value="1"/>
</dbReference>
<dbReference type="SUPFAM" id="SSF81606">
    <property type="entry name" value="PP2C-like"/>
    <property type="match status" value="1"/>
</dbReference>
<name>A0ABT1L6U1_9HYPH</name>
<dbReference type="InterPro" id="IPR036457">
    <property type="entry name" value="PPM-type-like_dom_sf"/>
</dbReference>
<dbReference type="Gene3D" id="3.60.40.10">
    <property type="entry name" value="PPM-type phosphatase domain"/>
    <property type="match status" value="1"/>
</dbReference>
<sequence length="331" mass="36363">MLLEAFTQAKDPRAPQANEDRFVVLPGRAYAVIDGATARTGARYDGMLSGQYAAATVEAALERILSAPGAPLDDGMAVVRALTRALREGYERHGMAERARHERHNRFSATLALVTLHDGVADVTLVGDSGVRLGGRVVQVEKDLDLITSTLRQQAWPIIGEVTQDPDLREKLSRQIAWHGTSQVPELGLAPHLDTAHLARIEERALAANAERLPHAPRADIEKLVRGGIVNAQGDYQNESDEALGYSCLDGFDVPERLVHREQVALDGVDAIELFTDGYFAPGEGFGVAAWEDAFRRVEREDREKVRLHLSPKGSTRQAFADDRTYLGVRF</sequence>
<protein>
    <submittedName>
        <fullName evidence="2">Protein phosphatase 2C domain-containing protein</fullName>
    </submittedName>
</protein>
<dbReference type="Proteomes" id="UP001205890">
    <property type="component" value="Unassembled WGS sequence"/>
</dbReference>
<evidence type="ECO:0000313" key="2">
    <source>
        <dbReference type="EMBL" id="MCP8937110.1"/>
    </source>
</evidence>
<dbReference type="EMBL" id="JANCLU010000001">
    <property type="protein sequence ID" value="MCP8937110.1"/>
    <property type="molecule type" value="Genomic_DNA"/>
</dbReference>
<evidence type="ECO:0000259" key="1">
    <source>
        <dbReference type="Pfam" id="PF13672"/>
    </source>
</evidence>
<organism evidence="2 3">
    <name type="scientific">Alsobacter ponti</name>
    <dbReference type="NCBI Taxonomy" id="2962936"/>
    <lineage>
        <taxon>Bacteria</taxon>
        <taxon>Pseudomonadati</taxon>
        <taxon>Pseudomonadota</taxon>
        <taxon>Alphaproteobacteria</taxon>
        <taxon>Hyphomicrobiales</taxon>
        <taxon>Alsobacteraceae</taxon>
        <taxon>Alsobacter</taxon>
    </lineage>
</organism>
<evidence type="ECO:0000313" key="3">
    <source>
        <dbReference type="Proteomes" id="UP001205890"/>
    </source>
</evidence>
<proteinExistence type="predicted"/>
<feature type="domain" description="PPM-type phosphatase" evidence="1">
    <location>
        <begin position="18"/>
        <end position="133"/>
    </location>
</feature>
<keyword evidence="3" id="KW-1185">Reference proteome</keyword>